<dbReference type="GO" id="GO:0016787">
    <property type="term" value="F:hydrolase activity"/>
    <property type="evidence" value="ECO:0007669"/>
    <property type="project" value="UniProtKB-KW"/>
</dbReference>
<dbReference type="EMBL" id="BOPA01000019">
    <property type="protein sequence ID" value="GIJ16152.1"/>
    <property type="molecule type" value="Genomic_DNA"/>
</dbReference>
<reference evidence="2 3" key="1">
    <citation type="submission" date="2021-01" db="EMBL/GenBank/DDBJ databases">
        <title>Whole genome shotgun sequence of Verrucosispora gifhornensis NBRC 16317.</title>
        <authorList>
            <person name="Komaki H."/>
            <person name="Tamura T."/>
        </authorList>
    </citation>
    <scope>NUCLEOTIDE SEQUENCE [LARGE SCALE GENOMIC DNA]</scope>
    <source>
        <strain evidence="2 3">NBRC 16317</strain>
    </source>
</reference>
<evidence type="ECO:0000259" key="1">
    <source>
        <dbReference type="Pfam" id="PF12697"/>
    </source>
</evidence>
<dbReference type="Proteomes" id="UP000647860">
    <property type="component" value="Unassembled WGS sequence"/>
</dbReference>
<gene>
    <name evidence="2" type="ORF">Vgi01_28360</name>
</gene>
<feature type="domain" description="AB hydrolase-1" evidence="1">
    <location>
        <begin position="64"/>
        <end position="265"/>
    </location>
</feature>
<evidence type="ECO:0000313" key="3">
    <source>
        <dbReference type="Proteomes" id="UP000647860"/>
    </source>
</evidence>
<dbReference type="Pfam" id="PF12697">
    <property type="entry name" value="Abhydrolase_6"/>
    <property type="match status" value="1"/>
</dbReference>
<dbReference type="InterPro" id="IPR029058">
    <property type="entry name" value="AB_hydrolase_fold"/>
</dbReference>
<dbReference type="Gene3D" id="3.40.50.1820">
    <property type="entry name" value="alpha/beta hydrolase"/>
    <property type="match status" value="1"/>
</dbReference>
<comment type="caution">
    <text evidence="2">The sequence shown here is derived from an EMBL/GenBank/DDBJ whole genome shotgun (WGS) entry which is preliminary data.</text>
</comment>
<keyword evidence="2" id="KW-0378">Hydrolase</keyword>
<dbReference type="SUPFAM" id="SSF53474">
    <property type="entry name" value="alpha/beta-Hydrolases"/>
    <property type="match status" value="1"/>
</dbReference>
<keyword evidence="3" id="KW-1185">Reference proteome</keyword>
<organism evidence="2 3">
    <name type="scientific">Micromonospora gifhornensis</name>
    <dbReference type="NCBI Taxonomy" id="84594"/>
    <lineage>
        <taxon>Bacteria</taxon>
        <taxon>Bacillati</taxon>
        <taxon>Actinomycetota</taxon>
        <taxon>Actinomycetes</taxon>
        <taxon>Micromonosporales</taxon>
        <taxon>Micromonosporaceae</taxon>
        <taxon>Micromonospora</taxon>
    </lineage>
</organism>
<protein>
    <submittedName>
        <fullName evidence="2">Alpha/beta hydrolase</fullName>
    </submittedName>
</protein>
<sequence length="284" mass="30133">MGPVGCCAHPLRDGQRVDSTAGTVRRMSYVTSRDGTRIAYQRDGVGPPLILIDAAGHYRANSPLEELAELLASDFTIYRYDRRGRGGSGDTPPYAPQREVEDLAALIAEAGSPTSLYGYSSGCLLALHAADAGLDVRRLALLEPPLSLDDDSAEQRAFTAKLRELTGEEAVTFFLTSIGVPDDLLAGMRGTPHWTAMVSVAHTLAYDSLLSEATDATLLRRVTTPTLVLHSAGSTADLSAMAATTAALLPAAEQRSLPGEWHGVPAATVAPVVADFLRRDPAQH</sequence>
<evidence type="ECO:0000313" key="2">
    <source>
        <dbReference type="EMBL" id="GIJ16152.1"/>
    </source>
</evidence>
<accession>A0ABQ4IE13</accession>
<dbReference type="InterPro" id="IPR000073">
    <property type="entry name" value="AB_hydrolase_1"/>
</dbReference>
<proteinExistence type="predicted"/>
<name>A0ABQ4IE13_9ACTN</name>